<name>A0A9P4HKW2_9PEZI</name>
<dbReference type="AlphaFoldDB" id="A0A9P4HKW2"/>
<evidence type="ECO:0000313" key="1">
    <source>
        <dbReference type="EMBL" id="KAF2083454.1"/>
    </source>
</evidence>
<accession>A0A9P4HKW2</accession>
<protein>
    <recommendedName>
        <fullName evidence="3">Fungal N-terminal domain-containing protein</fullName>
    </recommendedName>
</protein>
<comment type="caution">
    <text evidence="1">The sequence shown here is derived from an EMBL/GenBank/DDBJ whole genome shotgun (WGS) entry which is preliminary data.</text>
</comment>
<proteinExistence type="predicted"/>
<dbReference type="OrthoDB" id="3944214at2759"/>
<dbReference type="EMBL" id="ML978781">
    <property type="protein sequence ID" value="KAF2083454.1"/>
    <property type="molecule type" value="Genomic_DNA"/>
</dbReference>
<evidence type="ECO:0000313" key="2">
    <source>
        <dbReference type="Proteomes" id="UP000799776"/>
    </source>
</evidence>
<sequence length="465" mass="51919">MAEIIGIVSGAVTFAEVSYKIITSLSRLRTDFQNAPRKLKKAQTQLEEMIYLVKVVQEDISAPSNGPGSTLAGMIPQSDIDEMTKLLERACANAAKIQVDLDMLLDQGGDILKRGGRRLRAMHLIPVITEEFGEFKETKTSIVLWLQRNSLRLIRDDLLLDRNTETKIDDMTSKLAGYNHDVKRIPNAVQTMITDSGNSIIGALDSRLNGTDTHISQEMARYEASTRGHIQVSQHQVTSMVNDGMQNLEENMTRYSDASNAFIYHAIQQVSSTVVEEIRRHDSVVLNELSYVHTAGKEHQKQIQVLAQQVGQRMISKPSLMADMGAQLESRTPMDHLNRAATFQAQRPVGYQHKLNGHVSWALDIGLGNACFKSCDIELDLSDLPIWKHTIAREEILPLLTTAILHNLETGREVPTKLQDHLEAEGIIKDGRLPPIPLRGTPEDILSEGLDTLYVDDPELNFESD</sequence>
<dbReference type="Proteomes" id="UP000799776">
    <property type="component" value="Unassembled WGS sequence"/>
</dbReference>
<reference evidence="1" key="1">
    <citation type="journal article" date="2020" name="Stud. Mycol.">
        <title>101 Dothideomycetes genomes: a test case for predicting lifestyles and emergence of pathogens.</title>
        <authorList>
            <person name="Haridas S."/>
            <person name="Albert R."/>
            <person name="Binder M."/>
            <person name="Bloem J."/>
            <person name="Labutti K."/>
            <person name="Salamov A."/>
            <person name="Andreopoulos B."/>
            <person name="Baker S."/>
            <person name="Barry K."/>
            <person name="Bills G."/>
            <person name="Bluhm B."/>
            <person name="Cannon C."/>
            <person name="Castanera R."/>
            <person name="Culley D."/>
            <person name="Daum C."/>
            <person name="Ezra D."/>
            <person name="Gonzalez J."/>
            <person name="Henrissat B."/>
            <person name="Kuo A."/>
            <person name="Liang C."/>
            <person name="Lipzen A."/>
            <person name="Lutzoni F."/>
            <person name="Magnuson J."/>
            <person name="Mondo S."/>
            <person name="Nolan M."/>
            <person name="Ohm R."/>
            <person name="Pangilinan J."/>
            <person name="Park H.-J."/>
            <person name="Ramirez L."/>
            <person name="Alfaro M."/>
            <person name="Sun H."/>
            <person name="Tritt A."/>
            <person name="Yoshinaga Y."/>
            <person name="Zwiers L.-H."/>
            <person name="Turgeon B."/>
            <person name="Goodwin S."/>
            <person name="Spatafora J."/>
            <person name="Crous P."/>
            <person name="Grigoriev I."/>
        </authorList>
    </citation>
    <scope>NUCLEOTIDE SEQUENCE</scope>
    <source>
        <strain evidence="1">CBS 121410</strain>
    </source>
</reference>
<gene>
    <name evidence="1" type="ORF">K490DRAFT_69790</name>
</gene>
<keyword evidence="2" id="KW-1185">Reference proteome</keyword>
<organism evidence="1 2">
    <name type="scientific">Saccharata proteae CBS 121410</name>
    <dbReference type="NCBI Taxonomy" id="1314787"/>
    <lineage>
        <taxon>Eukaryota</taxon>
        <taxon>Fungi</taxon>
        <taxon>Dikarya</taxon>
        <taxon>Ascomycota</taxon>
        <taxon>Pezizomycotina</taxon>
        <taxon>Dothideomycetes</taxon>
        <taxon>Dothideomycetes incertae sedis</taxon>
        <taxon>Botryosphaeriales</taxon>
        <taxon>Saccharataceae</taxon>
        <taxon>Saccharata</taxon>
    </lineage>
</organism>
<evidence type="ECO:0008006" key="3">
    <source>
        <dbReference type="Google" id="ProtNLM"/>
    </source>
</evidence>